<dbReference type="Gene3D" id="1.25.10.10">
    <property type="entry name" value="Leucine-rich Repeat Variant"/>
    <property type="match status" value="1"/>
</dbReference>
<comment type="caution">
    <text evidence="1">The sequence shown here is derived from an EMBL/GenBank/DDBJ whole genome shotgun (WGS) entry which is preliminary data.</text>
</comment>
<dbReference type="AlphaFoldDB" id="Z9JRC3"/>
<keyword evidence="2" id="KW-1185">Reference proteome</keyword>
<protein>
    <recommendedName>
        <fullName evidence="3">HEAT repeat domain-containing protein</fullName>
    </recommendedName>
</protein>
<dbReference type="SUPFAM" id="SSF48371">
    <property type="entry name" value="ARM repeat"/>
    <property type="match status" value="1"/>
</dbReference>
<evidence type="ECO:0008006" key="3">
    <source>
        <dbReference type="Google" id="ProtNLM"/>
    </source>
</evidence>
<organism evidence="1 2">
    <name type="scientific">Brachybacterium phenoliresistens</name>
    <dbReference type="NCBI Taxonomy" id="396014"/>
    <lineage>
        <taxon>Bacteria</taxon>
        <taxon>Bacillati</taxon>
        <taxon>Actinomycetota</taxon>
        <taxon>Actinomycetes</taxon>
        <taxon>Micrococcales</taxon>
        <taxon>Dermabacteraceae</taxon>
        <taxon>Brachybacterium</taxon>
    </lineage>
</organism>
<reference evidence="1 2" key="1">
    <citation type="submission" date="2014-02" db="EMBL/GenBank/DDBJ databases">
        <title>Genome sequence of Brachybacterium phenoliresistens strain W13A50.</title>
        <authorList>
            <person name="Wang X."/>
        </authorList>
    </citation>
    <scope>NUCLEOTIDE SEQUENCE [LARGE SCALE GENOMIC DNA]</scope>
    <source>
        <strain evidence="1 2">W13A50</strain>
    </source>
</reference>
<dbReference type="PATRIC" id="fig|396014.3.peg.2953"/>
<dbReference type="Proteomes" id="UP000023067">
    <property type="component" value="Unassembled WGS sequence"/>
</dbReference>
<sequence length="314" mass="33133">MLVTVWALVLLTILATLLSHAARVRTERSQRALDEAARPLVARFVLDDPVDPGLRATLRDARGAFGDRVDERLLAVLEGITGEGRERTVALLVDRGHPARLRRRARSRRALVRAAAIRRLGRLALPADADLVRRATADRAPVVSSVAARALAAYPGAASAQAVLDLLRAGASVPQLVVVNSLIGQGEADEDALARIRQGLEDPEARVRAACAQVLGELTSTADAPLLGELLRRDPTAGVQLAAAGALRRVGRAGAVPALLEGTRSAWGPVRLQALQALLALPREVAAPALAEVARRGDPLLEPLLPRPADLPGS</sequence>
<dbReference type="InterPro" id="IPR004155">
    <property type="entry name" value="PBS_lyase_HEAT"/>
</dbReference>
<dbReference type="SMART" id="SM00567">
    <property type="entry name" value="EZ_HEAT"/>
    <property type="match status" value="3"/>
</dbReference>
<proteinExistence type="predicted"/>
<evidence type="ECO:0000313" key="1">
    <source>
        <dbReference type="EMBL" id="EWS80302.1"/>
    </source>
</evidence>
<accession>Z9JRC3</accession>
<dbReference type="Pfam" id="PF13646">
    <property type="entry name" value="HEAT_2"/>
    <property type="match status" value="1"/>
</dbReference>
<dbReference type="STRING" id="396014.BF93_04610"/>
<evidence type="ECO:0000313" key="2">
    <source>
        <dbReference type="Proteomes" id="UP000023067"/>
    </source>
</evidence>
<gene>
    <name evidence="1" type="ORF">BF93_04610</name>
</gene>
<dbReference type="HOGENOM" id="CLU_884735_0_0_11"/>
<dbReference type="EMBL" id="JDYK01000017">
    <property type="protein sequence ID" value="EWS80302.1"/>
    <property type="molecule type" value="Genomic_DNA"/>
</dbReference>
<dbReference type="InterPro" id="IPR016024">
    <property type="entry name" value="ARM-type_fold"/>
</dbReference>
<dbReference type="InterPro" id="IPR011989">
    <property type="entry name" value="ARM-like"/>
</dbReference>
<name>Z9JRC3_9MICO</name>